<accession>A0ABY5XUX4</accession>
<protein>
    <submittedName>
        <fullName evidence="2">Uncharacterized protein</fullName>
    </submittedName>
</protein>
<evidence type="ECO:0000313" key="2">
    <source>
        <dbReference type="EMBL" id="UWU18341.1"/>
    </source>
</evidence>
<reference evidence="2" key="1">
    <citation type="submission" date="2022-09" db="EMBL/GenBank/DDBJ databases">
        <title>Australian commercial rhizobial inoculants.</title>
        <authorList>
            <person name="Kohlmeier M.G."/>
            <person name="O'Hara G.W."/>
            <person name="Colombi E."/>
            <person name="Ramsay J.P."/>
            <person name="Terpolilli J."/>
        </authorList>
    </citation>
    <scope>NUCLEOTIDE SEQUENCE</scope>
    <source>
        <strain evidence="2">WSM1592</strain>
        <plasmid evidence="2">pWSM1592_1</plasmid>
    </source>
</reference>
<sequence length="163" mass="17765">MTVKPSDGKLTLSTPATPNEPGRKWEWTASAGFKELQGEAFVTDTSKGWDQLRERSVAHPGGLLDYAEVAAEINRLAGADKALINDILLGVGSGEFKGDLFVGTACSRHMCSDQEAVVVADLASRTVYLAWKPSGQKIKVNPAVKIWPEKAKVELRQWAAKWK</sequence>
<geneLocation type="plasmid" evidence="2 3">
    <name>pWSM1592_1</name>
</geneLocation>
<dbReference type="RefSeq" id="WP_051336625.1">
    <property type="nucleotide sequence ID" value="NZ_CP104144.1"/>
</dbReference>
<name>A0ABY5XUX4_RHISU</name>
<dbReference type="Proteomes" id="UP001060123">
    <property type="component" value="Plasmid pWSM1592_1"/>
</dbReference>
<organism evidence="2 3">
    <name type="scientific">Rhizobium sullae</name>
    <name type="common">Rhizobium hedysari</name>
    <dbReference type="NCBI Taxonomy" id="50338"/>
    <lineage>
        <taxon>Bacteria</taxon>
        <taxon>Pseudomonadati</taxon>
        <taxon>Pseudomonadota</taxon>
        <taxon>Alphaproteobacteria</taxon>
        <taxon>Hyphomicrobiales</taxon>
        <taxon>Rhizobiaceae</taxon>
        <taxon>Rhizobium/Agrobacterium group</taxon>
        <taxon>Rhizobium</taxon>
    </lineage>
</organism>
<keyword evidence="2" id="KW-0614">Plasmid</keyword>
<evidence type="ECO:0000256" key="1">
    <source>
        <dbReference type="SAM" id="MobiDB-lite"/>
    </source>
</evidence>
<gene>
    <name evidence="2" type="ORF">N2599_24165</name>
</gene>
<feature type="region of interest" description="Disordered" evidence="1">
    <location>
        <begin position="1"/>
        <end position="23"/>
    </location>
</feature>
<evidence type="ECO:0000313" key="3">
    <source>
        <dbReference type="Proteomes" id="UP001060123"/>
    </source>
</evidence>
<proteinExistence type="predicted"/>
<keyword evidence="3" id="KW-1185">Reference proteome</keyword>
<dbReference type="EMBL" id="CP104144">
    <property type="protein sequence ID" value="UWU18341.1"/>
    <property type="molecule type" value="Genomic_DNA"/>
</dbReference>